<comment type="similarity">
    <text evidence="2 7">Belongs to the XK family.</text>
</comment>
<feature type="compositionally biased region" description="Basic and acidic residues" evidence="8">
    <location>
        <begin position="630"/>
        <end position="647"/>
    </location>
</feature>
<evidence type="ECO:0000256" key="1">
    <source>
        <dbReference type="ARBA" id="ARBA00004651"/>
    </source>
</evidence>
<proteinExistence type="inferred from homology"/>
<feature type="region of interest" description="Disordered" evidence="8">
    <location>
        <begin position="627"/>
        <end position="667"/>
    </location>
</feature>
<dbReference type="GeneTree" id="ENSGT00940000170176"/>
<dbReference type="GO" id="GO:0005886">
    <property type="term" value="C:plasma membrane"/>
    <property type="evidence" value="ECO:0007669"/>
    <property type="project" value="UniProtKB-SubCell"/>
</dbReference>
<dbReference type="HOGENOM" id="CLU_411945_0_0_1"/>
<dbReference type="GO" id="GO:0016020">
    <property type="term" value="C:membrane"/>
    <property type="evidence" value="ECO:0000318"/>
    <property type="project" value="GO_Central"/>
</dbReference>
<comment type="subcellular location">
    <subcellularLocation>
        <location evidence="1">Cell membrane</location>
        <topology evidence="1">Multi-pass membrane protein</topology>
    </subcellularLocation>
    <subcellularLocation>
        <location evidence="7">Membrane</location>
        <topology evidence="7">Multi-pass membrane protein</topology>
    </subcellularLocation>
</comment>
<organism evidence="9 10">
    <name type="scientific">Ciona intestinalis</name>
    <name type="common">Transparent sea squirt</name>
    <name type="synonym">Ascidia intestinalis</name>
    <dbReference type="NCBI Taxonomy" id="7719"/>
    <lineage>
        <taxon>Eukaryota</taxon>
        <taxon>Metazoa</taxon>
        <taxon>Chordata</taxon>
        <taxon>Tunicata</taxon>
        <taxon>Ascidiacea</taxon>
        <taxon>Phlebobranchia</taxon>
        <taxon>Cionidae</taxon>
        <taxon>Ciona</taxon>
    </lineage>
</organism>
<dbReference type="InterPro" id="IPR018629">
    <property type="entry name" value="XK-rel"/>
</dbReference>
<dbReference type="EMBL" id="EAAA01001685">
    <property type="status" value="NOT_ANNOTATED_CDS"/>
    <property type="molecule type" value="Genomic_DNA"/>
</dbReference>
<keyword evidence="5 7" id="KW-1133">Transmembrane helix</keyword>
<dbReference type="Proteomes" id="UP000008144">
    <property type="component" value="Chromosome 3"/>
</dbReference>
<protein>
    <recommendedName>
        <fullName evidence="7">XK-related protein</fullName>
    </recommendedName>
</protein>
<dbReference type="InParanoid" id="F6WQA0"/>
<evidence type="ECO:0000313" key="10">
    <source>
        <dbReference type="Proteomes" id="UP000008144"/>
    </source>
</evidence>
<reference evidence="10" key="1">
    <citation type="journal article" date="2002" name="Science">
        <title>The draft genome of Ciona intestinalis: insights into chordate and vertebrate origins.</title>
        <authorList>
            <person name="Dehal P."/>
            <person name="Satou Y."/>
            <person name="Campbell R.K."/>
            <person name="Chapman J."/>
            <person name="Degnan B."/>
            <person name="De Tomaso A."/>
            <person name="Davidson B."/>
            <person name="Di Gregorio A."/>
            <person name="Gelpke M."/>
            <person name="Goodstein D.M."/>
            <person name="Harafuji N."/>
            <person name="Hastings K.E."/>
            <person name="Ho I."/>
            <person name="Hotta K."/>
            <person name="Huang W."/>
            <person name="Kawashima T."/>
            <person name="Lemaire P."/>
            <person name="Martinez D."/>
            <person name="Meinertzhagen I.A."/>
            <person name="Necula S."/>
            <person name="Nonaka M."/>
            <person name="Putnam N."/>
            <person name="Rash S."/>
            <person name="Saiga H."/>
            <person name="Satake M."/>
            <person name="Terry A."/>
            <person name="Yamada L."/>
            <person name="Wang H.G."/>
            <person name="Awazu S."/>
            <person name="Azumi K."/>
            <person name="Boore J."/>
            <person name="Branno M."/>
            <person name="Chin-Bow S."/>
            <person name="DeSantis R."/>
            <person name="Doyle S."/>
            <person name="Francino P."/>
            <person name="Keys D.N."/>
            <person name="Haga S."/>
            <person name="Hayashi H."/>
            <person name="Hino K."/>
            <person name="Imai K.S."/>
            <person name="Inaba K."/>
            <person name="Kano S."/>
            <person name="Kobayashi K."/>
            <person name="Kobayashi M."/>
            <person name="Lee B.I."/>
            <person name="Makabe K.W."/>
            <person name="Manohar C."/>
            <person name="Matassi G."/>
            <person name="Medina M."/>
            <person name="Mochizuki Y."/>
            <person name="Mount S."/>
            <person name="Morishita T."/>
            <person name="Miura S."/>
            <person name="Nakayama A."/>
            <person name="Nishizaka S."/>
            <person name="Nomoto H."/>
            <person name="Ohta F."/>
            <person name="Oishi K."/>
            <person name="Rigoutsos I."/>
            <person name="Sano M."/>
            <person name="Sasaki A."/>
            <person name="Sasakura Y."/>
            <person name="Shoguchi E."/>
            <person name="Shin-i T."/>
            <person name="Spagnuolo A."/>
            <person name="Stainier D."/>
            <person name="Suzuki M.M."/>
            <person name="Tassy O."/>
            <person name="Takatori N."/>
            <person name="Tokuoka M."/>
            <person name="Yagi K."/>
            <person name="Yoshizaki F."/>
            <person name="Wada S."/>
            <person name="Zhang C."/>
            <person name="Hyatt P.D."/>
            <person name="Larimer F."/>
            <person name="Detter C."/>
            <person name="Doggett N."/>
            <person name="Glavina T."/>
            <person name="Hawkins T."/>
            <person name="Richardson P."/>
            <person name="Lucas S."/>
            <person name="Kohara Y."/>
            <person name="Levine M."/>
            <person name="Satoh N."/>
            <person name="Rokhsar D.S."/>
        </authorList>
    </citation>
    <scope>NUCLEOTIDE SEQUENCE [LARGE SCALE GENOMIC DNA]</scope>
</reference>
<feature type="transmembrane region" description="Helical" evidence="7">
    <location>
        <begin position="317"/>
        <end position="348"/>
    </location>
</feature>
<feature type="transmembrane region" description="Helical" evidence="7">
    <location>
        <begin position="405"/>
        <end position="430"/>
    </location>
</feature>
<sequence length="667" mass="78963">MSKRKPKCCYFPEIPTRWLLFIEFAFMFGTTVIYFADIVTDIITLRMYYMREWYYAFGLSICFIVLPSILMAVLEYNFLKKAYGKSVPWKMIVLRTALNIPFQLTIIWYHCQLSYNYLRNWLDHIRGVGKNDRRTAAEWYEPTTLERSRGASLSSLNDIDNYCRNDDKNISEQGSHLVSNTNLSRSMGSLAPVSVEQEKPGKSNWWKRLTREQWLAHLNKLKLSESMLESLPQLLINLYLIAYYQETHVIQYISAVLSYISLCGGVVRYDKTRKDNEADQWMVDRTLLHSRAFNTRLEWPQLLFITIYKGSFLAARILAFVFFTIFFSWYIFIPIVIHWCVFLCYHIFQWYPDFSKVSRQLQQADYKYRAYIFLSHDFMSVFHASLMCIFIHVRPYYHAFLDQPYCFMFWFYLVYVTENVFLFLIPGIVLNLQEKDESLNFYQYYVLLSTELILNIMGCIFCSTYYLAVHKMRTYTAHAYPAASKILCCCCYDNKDMVEEWLPVRPEWTVCKQAETSEIFFLTKEQLKSFQEVYNTVVRNDRNKGRAVECFIDDRCKIFYAPRSKLRKVSTSQAQPFLVKLNSASNLSRPKPHVPQVDVIVEEETHLKEYNETSVIIHSEEIDAVQTEIPQREYAEPTEEYLKDKPKAKPRSKSMKSGRVSPVRPPR</sequence>
<keyword evidence="10" id="KW-1185">Reference proteome</keyword>
<feature type="transmembrane region" description="Helical" evidence="7">
    <location>
        <begin position="53"/>
        <end position="74"/>
    </location>
</feature>
<evidence type="ECO:0000256" key="3">
    <source>
        <dbReference type="ARBA" id="ARBA00022475"/>
    </source>
</evidence>
<evidence type="ECO:0000256" key="8">
    <source>
        <dbReference type="SAM" id="MobiDB-lite"/>
    </source>
</evidence>
<feature type="transmembrane region" description="Helical" evidence="7">
    <location>
        <begin position="368"/>
        <end position="393"/>
    </location>
</feature>
<evidence type="ECO:0000256" key="4">
    <source>
        <dbReference type="ARBA" id="ARBA00022692"/>
    </source>
</evidence>
<dbReference type="PANTHER" id="PTHR16024">
    <property type="entry name" value="XK-RELATED PROTEIN"/>
    <property type="match status" value="1"/>
</dbReference>
<feature type="transmembrane region" description="Helical" evidence="7">
    <location>
        <begin position="442"/>
        <end position="468"/>
    </location>
</feature>
<reference evidence="9" key="3">
    <citation type="submission" date="2025-08" db="UniProtKB">
        <authorList>
            <consortium name="Ensembl"/>
        </authorList>
    </citation>
    <scope>IDENTIFICATION</scope>
</reference>
<evidence type="ECO:0000313" key="9">
    <source>
        <dbReference type="Ensembl" id="ENSCINP00000023750.2"/>
    </source>
</evidence>
<accession>F6WQA0</accession>
<dbReference type="PANTHER" id="PTHR16024:SF28">
    <property type="entry name" value="XK-RELATED PROTEIN"/>
    <property type="match status" value="1"/>
</dbReference>
<keyword evidence="4 7" id="KW-0812">Transmembrane</keyword>
<keyword evidence="6 7" id="KW-0472">Membrane</keyword>
<keyword evidence="3" id="KW-1003">Cell membrane</keyword>
<reference evidence="9" key="2">
    <citation type="journal article" date="2008" name="Genome Biol.">
        <title>Improved genome assembly and evidence-based global gene model set for the chordate Ciona intestinalis: new insight into intron and operon populations.</title>
        <authorList>
            <person name="Satou Y."/>
            <person name="Mineta K."/>
            <person name="Ogasawara M."/>
            <person name="Sasakura Y."/>
            <person name="Shoguchi E."/>
            <person name="Ueno K."/>
            <person name="Yamada L."/>
            <person name="Matsumoto J."/>
            <person name="Wasserscheid J."/>
            <person name="Dewar K."/>
            <person name="Wiley G.B."/>
            <person name="Macmil S.L."/>
            <person name="Roe B.A."/>
            <person name="Zeller R.W."/>
            <person name="Hastings K.E."/>
            <person name="Lemaire P."/>
            <person name="Lindquist E."/>
            <person name="Endo T."/>
            <person name="Hotta K."/>
            <person name="Inaba K."/>
        </authorList>
    </citation>
    <scope>NUCLEOTIDE SEQUENCE [LARGE SCALE GENOMIC DNA]</scope>
    <source>
        <strain evidence="9">wild type</strain>
    </source>
</reference>
<dbReference type="TCDB" id="2.A.112.1.16">
    <property type="family name" value="the kx blood-group antigen (kxa) family"/>
</dbReference>
<evidence type="ECO:0000256" key="7">
    <source>
        <dbReference type="RuleBase" id="RU910716"/>
    </source>
</evidence>
<dbReference type="InterPro" id="IPR050895">
    <property type="entry name" value="XK-related_scramblase"/>
</dbReference>
<evidence type="ECO:0000256" key="5">
    <source>
        <dbReference type="ARBA" id="ARBA00022989"/>
    </source>
</evidence>
<feature type="transmembrane region" description="Helical" evidence="7">
    <location>
        <begin position="20"/>
        <end position="47"/>
    </location>
</feature>
<evidence type="ECO:0000256" key="2">
    <source>
        <dbReference type="ARBA" id="ARBA00008789"/>
    </source>
</evidence>
<evidence type="ECO:0000256" key="6">
    <source>
        <dbReference type="ARBA" id="ARBA00023136"/>
    </source>
</evidence>
<dbReference type="AlphaFoldDB" id="F6WQA0"/>
<dbReference type="Ensembl" id="ENSCINT00000023996.2">
    <property type="protein sequence ID" value="ENSCINP00000023750.2"/>
    <property type="gene ID" value="ENSCING00000012800.2"/>
</dbReference>
<reference evidence="9" key="4">
    <citation type="submission" date="2025-09" db="UniProtKB">
        <authorList>
            <consortium name="Ensembl"/>
        </authorList>
    </citation>
    <scope>IDENTIFICATION</scope>
</reference>
<dbReference type="Pfam" id="PF09815">
    <property type="entry name" value="XK-related"/>
    <property type="match status" value="2"/>
</dbReference>
<name>F6WQA0_CIOIN</name>